<name>A0A914NYZ3_MELIC</name>
<accession>A0A914NYZ3</accession>
<evidence type="ECO:0000313" key="2">
    <source>
        <dbReference type="WBParaSite" id="Minc3s09435g43200"/>
    </source>
</evidence>
<reference evidence="2" key="1">
    <citation type="submission" date="2022-11" db="UniProtKB">
        <authorList>
            <consortium name="WormBaseParasite"/>
        </authorList>
    </citation>
    <scope>IDENTIFICATION</scope>
</reference>
<sequence>MHQLVHSIHLEHKFLIVDEQIVKGELMFAKKYGDNQIEGHLEVLPTKGGEGSNLLDEQ</sequence>
<organism evidence="1 2">
    <name type="scientific">Meloidogyne incognita</name>
    <name type="common">Southern root-knot nematode worm</name>
    <name type="synonym">Oxyuris incognita</name>
    <dbReference type="NCBI Taxonomy" id="6306"/>
    <lineage>
        <taxon>Eukaryota</taxon>
        <taxon>Metazoa</taxon>
        <taxon>Ecdysozoa</taxon>
        <taxon>Nematoda</taxon>
        <taxon>Chromadorea</taxon>
        <taxon>Rhabditida</taxon>
        <taxon>Tylenchina</taxon>
        <taxon>Tylenchomorpha</taxon>
        <taxon>Tylenchoidea</taxon>
        <taxon>Meloidogynidae</taxon>
        <taxon>Meloidogyninae</taxon>
        <taxon>Meloidogyne</taxon>
        <taxon>Meloidogyne incognita group</taxon>
    </lineage>
</organism>
<protein>
    <submittedName>
        <fullName evidence="2">Uncharacterized protein</fullName>
    </submittedName>
</protein>
<dbReference type="WBParaSite" id="Minc3s09435g43200">
    <property type="protein sequence ID" value="Minc3s09435g43200"/>
    <property type="gene ID" value="Minc3s09435g43200"/>
</dbReference>
<keyword evidence="1" id="KW-1185">Reference proteome</keyword>
<evidence type="ECO:0000313" key="1">
    <source>
        <dbReference type="Proteomes" id="UP000887563"/>
    </source>
</evidence>
<proteinExistence type="predicted"/>
<dbReference type="AlphaFoldDB" id="A0A914NYZ3"/>
<dbReference type="Proteomes" id="UP000887563">
    <property type="component" value="Unplaced"/>
</dbReference>